<feature type="region of interest" description="Disordered" evidence="1">
    <location>
        <begin position="1"/>
        <end position="29"/>
    </location>
</feature>
<comment type="caution">
    <text evidence="3">The sequence shown here is derived from an EMBL/GenBank/DDBJ whole genome shotgun (WGS) entry which is preliminary data.</text>
</comment>
<gene>
    <name evidence="3" type="ORF">CUT44_26840</name>
</gene>
<evidence type="ECO:0000313" key="3">
    <source>
        <dbReference type="EMBL" id="PJE94775.1"/>
    </source>
</evidence>
<dbReference type="AlphaFoldDB" id="A0A2M8LS50"/>
<dbReference type="Pfam" id="PF08044">
    <property type="entry name" value="DUF1707"/>
    <property type="match status" value="1"/>
</dbReference>
<evidence type="ECO:0000259" key="2">
    <source>
        <dbReference type="Pfam" id="PF08044"/>
    </source>
</evidence>
<dbReference type="PANTHER" id="PTHR40763:SF5">
    <property type="entry name" value="MEMBRANE PROTEIN"/>
    <property type="match status" value="1"/>
</dbReference>
<keyword evidence="4" id="KW-1185">Reference proteome</keyword>
<reference evidence="3 4" key="1">
    <citation type="submission" date="2017-11" db="EMBL/GenBank/DDBJ databases">
        <title>Streptomyces carmine sp. nov., a novel actinomycete isolated from Sophora alopecuroides in Xinjiang, China.</title>
        <authorList>
            <person name="Wang Y."/>
            <person name="Luo X."/>
            <person name="Wan C."/>
            <person name="Zhang L."/>
        </authorList>
    </citation>
    <scope>NUCLEOTIDE SEQUENCE [LARGE SCALE GENOMIC DNA]</scope>
    <source>
        <strain evidence="3 4">TRM SA0054</strain>
    </source>
</reference>
<dbReference type="InterPro" id="IPR012551">
    <property type="entry name" value="DUF1707_SHOCT-like"/>
</dbReference>
<feature type="domain" description="DUF1707" evidence="2">
    <location>
        <begin position="21"/>
        <end position="73"/>
    </location>
</feature>
<proteinExistence type="predicted"/>
<organism evidence="3 4">
    <name type="scientific">Streptomyces carminius</name>
    <dbReference type="NCBI Taxonomy" id="2665496"/>
    <lineage>
        <taxon>Bacteria</taxon>
        <taxon>Bacillati</taxon>
        <taxon>Actinomycetota</taxon>
        <taxon>Actinomycetes</taxon>
        <taxon>Kitasatosporales</taxon>
        <taxon>Streptomycetaceae</taxon>
        <taxon>Streptomyces</taxon>
    </lineage>
</organism>
<evidence type="ECO:0000256" key="1">
    <source>
        <dbReference type="SAM" id="MobiDB-lite"/>
    </source>
</evidence>
<dbReference type="PANTHER" id="PTHR40763">
    <property type="entry name" value="MEMBRANE PROTEIN-RELATED"/>
    <property type="match status" value="1"/>
</dbReference>
<protein>
    <recommendedName>
        <fullName evidence="2">DUF1707 domain-containing protein</fullName>
    </recommendedName>
</protein>
<evidence type="ECO:0000313" key="4">
    <source>
        <dbReference type="Proteomes" id="UP000230407"/>
    </source>
</evidence>
<dbReference type="EMBL" id="PGGW01000068">
    <property type="protein sequence ID" value="PJE94775.1"/>
    <property type="molecule type" value="Genomic_DNA"/>
</dbReference>
<dbReference type="Proteomes" id="UP000230407">
    <property type="component" value="Unassembled WGS sequence"/>
</dbReference>
<feature type="compositionally biased region" description="Basic and acidic residues" evidence="1">
    <location>
        <begin position="13"/>
        <end position="29"/>
    </location>
</feature>
<sequence>MTDASAHSGDPVPRPHPDAELRASHDDREAVAEQLREAAGDGRIDLAELEERLEKAFAAKTYGELEPLTADLPGAGAPAAGPEEPVVLRSNVGELRHTGHWVVPRHLVVRTVLGGARIDFTAAECRHREVLLELDAGVGDVTVIVPRGWSVQAHEVTVALGQVRNRANEAPEPGAPALRVTGRAGGGTVTVRHPFRWPGRRSRG</sequence>
<name>A0A2M8LS50_9ACTN</name>
<dbReference type="RefSeq" id="WP_100204556.1">
    <property type="nucleotide sequence ID" value="NZ_PGGW01000068.1"/>
</dbReference>
<accession>A0A2M8LS50</accession>